<dbReference type="AlphaFoldDB" id="A0A1G7QGW1"/>
<dbReference type="STRING" id="1082479.SAMN05216241_1047"/>
<keyword evidence="4" id="KW-1185">Reference proteome</keyword>
<evidence type="ECO:0000259" key="2">
    <source>
        <dbReference type="SMART" id="SM00062"/>
    </source>
</evidence>
<name>A0A1G7QGW1_9PROT</name>
<dbReference type="InterPro" id="IPR001638">
    <property type="entry name" value="Solute-binding_3/MltF_N"/>
</dbReference>
<feature type="signal peptide" evidence="1">
    <location>
        <begin position="1"/>
        <end position="19"/>
    </location>
</feature>
<evidence type="ECO:0000313" key="4">
    <source>
        <dbReference type="Proteomes" id="UP000199415"/>
    </source>
</evidence>
<dbReference type="PANTHER" id="PTHR38834">
    <property type="entry name" value="PERIPLASMIC SUBSTRATE BINDING PROTEIN FAMILY 3"/>
    <property type="match status" value="1"/>
</dbReference>
<reference evidence="3 4" key="1">
    <citation type="submission" date="2016-10" db="EMBL/GenBank/DDBJ databases">
        <authorList>
            <person name="de Groot N.N."/>
        </authorList>
    </citation>
    <scope>NUCLEOTIDE SEQUENCE [LARGE SCALE GENOMIC DNA]</scope>
    <source>
        <strain evidence="3 4">DSM 25584</strain>
    </source>
</reference>
<accession>A0A1G7QGW1</accession>
<dbReference type="Pfam" id="PF00497">
    <property type="entry name" value="SBP_bac_3"/>
    <property type="match status" value="1"/>
</dbReference>
<sequence>MRRIALALVAVLVAPMAQAGPIDKLSFYTEQYPPYNMKIDGEKTGISIDLTRAIFEEADTGKTIADVTMAPWSRGYNKTLNQANTVVFATTRTENREDKFTWVGPIASTKIGVIGPADKPAIDDLAQLHDARTATIRDDVAEQLLMQKGVPKSALHRVSNLDSILKLLAAGRATYWAYEVNVSKYALKNEGMADRFDVKHVLKSGELYYAFNPDTDPAAIEAFRKAFEAVKDSGKLDEILAKYLG</sequence>
<dbReference type="SUPFAM" id="SSF53850">
    <property type="entry name" value="Periplasmic binding protein-like II"/>
    <property type="match status" value="1"/>
</dbReference>
<proteinExistence type="predicted"/>
<dbReference type="Proteomes" id="UP000199415">
    <property type="component" value="Unassembled WGS sequence"/>
</dbReference>
<organism evidence="3 4">
    <name type="scientific">Limimonas halophila</name>
    <dbReference type="NCBI Taxonomy" id="1082479"/>
    <lineage>
        <taxon>Bacteria</taxon>
        <taxon>Pseudomonadati</taxon>
        <taxon>Pseudomonadota</taxon>
        <taxon>Alphaproteobacteria</taxon>
        <taxon>Rhodospirillales</taxon>
        <taxon>Rhodovibrionaceae</taxon>
        <taxon>Limimonas</taxon>
    </lineage>
</organism>
<feature type="domain" description="Solute-binding protein family 3/N-terminal" evidence="2">
    <location>
        <begin position="24"/>
        <end position="245"/>
    </location>
</feature>
<protein>
    <submittedName>
        <fullName evidence="3">Amino acid ABC transporter substrate-binding protein, PAAT family</fullName>
    </submittedName>
</protein>
<evidence type="ECO:0000256" key="1">
    <source>
        <dbReference type="SAM" id="SignalP"/>
    </source>
</evidence>
<dbReference type="Gene3D" id="3.40.190.10">
    <property type="entry name" value="Periplasmic binding protein-like II"/>
    <property type="match status" value="2"/>
</dbReference>
<dbReference type="SMART" id="SM00062">
    <property type="entry name" value="PBPb"/>
    <property type="match status" value="1"/>
</dbReference>
<feature type="chain" id="PRO_5011568882" evidence="1">
    <location>
        <begin position="20"/>
        <end position="245"/>
    </location>
</feature>
<dbReference type="PANTHER" id="PTHR38834:SF3">
    <property type="entry name" value="SOLUTE-BINDING PROTEIN FAMILY 3_N-TERMINAL DOMAIN-CONTAINING PROTEIN"/>
    <property type="match status" value="1"/>
</dbReference>
<keyword evidence="1" id="KW-0732">Signal</keyword>
<evidence type="ECO:0000313" key="3">
    <source>
        <dbReference type="EMBL" id="SDF97787.1"/>
    </source>
</evidence>
<gene>
    <name evidence="3" type="ORF">SAMN05216241_1047</name>
</gene>
<dbReference type="RefSeq" id="WP_176758562.1">
    <property type="nucleotide sequence ID" value="NZ_FNCE01000004.1"/>
</dbReference>
<dbReference type="EMBL" id="FNCE01000004">
    <property type="protein sequence ID" value="SDF97787.1"/>
    <property type="molecule type" value="Genomic_DNA"/>
</dbReference>